<evidence type="ECO:0000313" key="5">
    <source>
        <dbReference type="Proteomes" id="UP000030528"/>
    </source>
</evidence>
<feature type="transmembrane region" description="Helical" evidence="3">
    <location>
        <begin position="20"/>
        <end position="42"/>
    </location>
</feature>
<evidence type="ECO:0000313" key="4">
    <source>
        <dbReference type="EMBL" id="KGX93477.1"/>
    </source>
</evidence>
<keyword evidence="5" id="KW-1185">Reference proteome</keyword>
<dbReference type="PROSITE" id="PS00409">
    <property type="entry name" value="PROKAR_NTER_METHYL"/>
    <property type="match status" value="1"/>
</dbReference>
<dbReference type="OrthoDB" id="2454081at2"/>
<comment type="caution">
    <text evidence="4">The sequence shown here is derived from an EMBL/GenBank/DDBJ whole genome shotgun (WGS) entry which is preliminary data.</text>
</comment>
<gene>
    <name evidence="4" type="ORF">N781_10575</name>
</gene>
<evidence type="ECO:0008006" key="6">
    <source>
        <dbReference type="Google" id="ProtNLM"/>
    </source>
</evidence>
<accession>A0A0A5ICB5</accession>
<dbReference type="InterPro" id="IPR045584">
    <property type="entry name" value="Pilin-like"/>
</dbReference>
<dbReference type="Gene3D" id="3.30.700.10">
    <property type="entry name" value="Glycoprotein, Type 4 Pilin"/>
    <property type="match status" value="1"/>
</dbReference>
<dbReference type="eggNOG" id="COG4969">
    <property type="taxonomic scope" value="Bacteria"/>
</dbReference>
<dbReference type="STRING" id="1385510.GCA_000425205_01025"/>
<organism evidence="4 5">
    <name type="scientific">Pontibacillus halophilus JSM 076056 = DSM 19796</name>
    <dbReference type="NCBI Taxonomy" id="1385510"/>
    <lineage>
        <taxon>Bacteria</taxon>
        <taxon>Bacillati</taxon>
        <taxon>Bacillota</taxon>
        <taxon>Bacilli</taxon>
        <taxon>Bacillales</taxon>
        <taxon>Bacillaceae</taxon>
        <taxon>Pontibacillus</taxon>
    </lineage>
</organism>
<evidence type="ECO:0000256" key="3">
    <source>
        <dbReference type="SAM" id="Phobius"/>
    </source>
</evidence>
<sequence length="149" mass="15853">MIKRMKQLLKDNKGFTLVELLAVIVILGIIAAIAIPAIGSIINNTEEEAHTSNALSILDAGRMAFAADLPDGGDDQYTITELVEGGFLEEAPVNPETDEVYDQGASFVTVTQDDDNGNVTYTVTLAGVDGMTDQSRADLTGSEDDNDTE</sequence>
<dbReference type="SUPFAM" id="SSF54523">
    <property type="entry name" value="Pili subunits"/>
    <property type="match status" value="1"/>
</dbReference>
<reference evidence="4 5" key="1">
    <citation type="submission" date="2013-08" db="EMBL/GenBank/DDBJ databases">
        <authorList>
            <person name="Huang J."/>
            <person name="Wang G."/>
        </authorList>
    </citation>
    <scope>NUCLEOTIDE SEQUENCE [LARGE SCALE GENOMIC DNA]</scope>
    <source>
        <strain evidence="4 5">JSM 076056</strain>
    </source>
</reference>
<keyword evidence="3" id="KW-0472">Membrane</keyword>
<dbReference type="AlphaFoldDB" id="A0A0A5ICB5"/>
<dbReference type="Proteomes" id="UP000030528">
    <property type="component" value="Unassembled WGS sequence"/>
</dbReference>
<dbReference type="InterPro" id="IPR012902">
    <property type="entry name" value="N_methyl_site"/>
</dbReference>
<keyword evidence="2" id="KW-0178">Competence</keyword>
<protein>
    <recommendedName>
        <fullName evidence="6">Prepilin-type N-terminal cleavage/methylation domain-containing protein</fullName>
    </recommendedName>
</protein>
<keyword evidence="3" id="KW-1133">Transmembrane helix</keyword>
<evidence type="ECO:0000256" key="2">
    <source>
        <dbReference type="ARBA" id="ARBA00023287"/>
    </source>
</evidence>
<proteinExistence type="predicted"/>
<dbReference type="GO" id="GO:0009986">
    <property type="term" value="C:cell surface"/>
    <property type="evidence" value="ECO:0007669"/>
    <property type="project" value="UniProtKB-SubCell"/>
</dbReference>
<keyword evidence="3" id="KW-0812">Transmembrane</keyword>
<evidence type="ECO:0000256" key="1">
    <source>
        <dbReference type="ARBA" id="ARBA00004241"/>
    </source>
</evidence>
<dbReference type="RefSeq" id="WP_051240155.1">
    <property type="nucleotide sequence ID" value="NZ_AVPE01000002.1"/>
</dbReference>
<dbReference type="GO" id="GO:0030420">
    <property type="term" value="P:establishment of competence for transformation"/>
    <property type="evidence" value="ECO:0007669"/>
    <property type="project" value="UniProtKB-KW"/>
</dbReference>
<comment type="subcellular location">
    <subcellularLocation>
        <location evidence="1">Cell surface</location>
    </subcellularLocation>
</comment>
<name>A0A0A5ICB5_9BACI</name>
<dbReference type="EMBL" id="AVPE01000002">
    <property type="protein sequence ID" value="KGX93477.1"/>
    <property type="molecule type" value="Genomic_DNA"/>
</dbReference>
<dbReference type="Pfam" id="PF07963">
    <property type="entry name" value="N_methyl"/>
    <property type="match status" value="1"/>
</dbReference>
<dbReference type="NCBIfam" id="TIGR02532">
    <property type="entry name" value="IV_pilin_GFxxxE"/>
    <property type="match status" value="1"/>
</dbReference>